<feature type="compositionally biased region" description="Low complexity" evidence="1">
    <location>
        <begin position="22"/>
        <end position="31"/>
    </location>
</feature>
<organism evidence="2 3">
    <name type="scientific">Chelonia mydas</name>
    <name type="common">Green sea-turtle</name>
    <name type="synonym">Chelonia agassizi</name>
    <dbReference type="NCBI Taxonomy" id="8469"/>
    <lineage>
        <taxon>Eukaryota</taxon>
        <taxon>Metazoa</taxon>
        <taxon>Chordata</taxon>
        <taxon>Craniata</taxon>
        <taxon>Vertebrata</taxon>
        <taxon>Euteleostomi</taxon>
        <taxon>Archelosauria</taxon>
        <taxon>Testudinata</taxon>
        <taxon>Testudines</taxon>
        <taxon>Cryptodira</taxon>
        <taxon>Durocryptodira</taxon>
        <taxon>Americhelydia</taxon>
        <taxon>Chelonioidea</taxon>
        <taxon>Cheloniidae</taxon>
        <taxon>Chelonia</taxon>
    </lineage>
</organism>
<protein>
    <submittedName>
        <fullName evidence="2">Uncharacterized protein</fullName>
    </submittedName>
</protein>
<evidence type="ECO:0000256" key="1">
    <source>
        <dbReference type="SAM" id="MobiDB-lite"/>
    </source>
</evidence>
<dbReference type="EMBL" id="KB536686">
    <property type="protein sequence ID" value="EMP33222.1"/>
    <property type="molecule type" value="Genomic_DNA"/>
</dbReference>
<evidence type="ECO:0000313" key="3">
    <source>
        <dbReference type="Proteomes" id="UP000031443"/>
    </source>
</evidence>
<feature type="region of interest" description="Disordered" evidence="1">
    <location>
        <begin position="22"/>
        <end position="50"/>
    </location>
</feature>
<reference evidence="3" key="1">
    <citation type="journal article" date="2013" name="Nat. Genet.">
        <title>The draft genomes of soft-shell turtle and green sea turtle yield insights into the development and evolution of the turtle-specific body plan.</title>
        <authorList>
            <person name="Wang Z."/>
            <person name="Pascual-Anaya J."/>
            <person name="Zadissa A."/>
            <person name="Li W."/>
            <person name="Niimura Y."/>
            <person name="Huang Z."/>
            <person name="Li C."/>
            <person name="White S."/>
            <person name="Xiong Z."/>
            <person name="Fang D."/>
            <person name="Wang B."/>
            <person name="Ming Y."/>
            <person name="Chen Y."/>
            <person name="Zheng Y."/>
            <person name="Kuraku S."/>
            <person name="Pignatelli M."/>
            <person name="Herrero J."/>
            <person name="Beal K."/>
            <person name="Nozawa M."/>
            <person name="Li Q."/>
            <person name="Wang J."/>
            <person name="Zhang H."/>
            <person name="Yu L."/>
            <person name="Shigenobu S."/>
            <person name="Wang J."/>
            <person name="Liu J."/>
            <person name="Flicek P."/>
            <person name="Searle S."/>
            <person name="Wang J."/>
            <person name="Kuratani S."/>
            <person name="Yin Y."/>
            <person name="Aken B."/>
            <person name="Zhang G."/>
            <person name="Irie N."/>
        </authorList>
    </citation>
    <scope>NUCLEOTIDE SEQUENCE [LARGE SCALE GENOMIC DNA]</scope>
</reference>
<proteinExistence type="predicted"/>
<sequence length="131" mass="13547">MVAAAARSPRPFQIASPRAAAPFASPISSPATKVPSGRATDMGTEGAATFKEGPLPWQHFNIAAPYTSHVGGLTGRATNGGSKRGSNITALLWQCFNVGCVQAGTSFLPVRCTGLYQPTFTPVGHPPPLIT</sequence>
<dbReference type="AlphaFoldDB" id="M7BYP0"/>
<accession>M7BYP0</accession>
<dbReference type="Proteomes" id="UP000031443">
    <property type="component" value="Unassembled WGS sequence"/>
</dbReference>
<keyword evidence="3" id="KW-1185">Reference proteome</keyword>
<evidence type="ECO:0000313" key="2">
    <source>
        <dbReference type="EMBL" id="EMP33222.1"/>
    </source>
</evidence>
<gene>
    <name evidence="2" type="ORF">UY3_09651</name>
</gene>
<name>M7BYP0_CHEMY</name>